<keyword evidence="2" id="KW-1185">Reference proteome</keyword>
<evidence type="ECO:0000313" key="2">
    <source>
        <dbReference type="Proteomes" id="UP001062846"/>
    </source>
</evidence>
<protein>
    <submittedName>
        <fullName evidence="1">Uncharacterized protein</fullName>
    </submittedName>
</protein>
<name>A0ACC0M9N2_RHOML</name>
<dbReference type="EMBL" id="CM046396">
    <property type="protein sequence ID" value="KAI8537716.1"/>
    <property type="molecule type" value="Genomic_DNA"/>
</dbReference>
<organism evidence="1 2">
    <name type="scientific">Rhododendron molle</name>
    <name type="common">Chinese azalea</name>
    <name type="synonym">Azalea mollis</name>
    <dbReference type="NCBI Taxonomy" id="49168"/>
    <lineage>
        <taxon>Eukaryota</taxon>
        <taxon>Viridiplantae</taxon>
        <taxon>Streptophyta</taxon>
        <taxon>Embryophyta</taxon>
        <taxon>Tracheophyta</taxon>
        <taxon>Spermatophyta</taxon>
        <taxon>Magnoliopsida</taxon>
        <taxon>eudicotyledons</taxon>
        <taxon>Gunneridae</taxon>
        <taxon>Pentapetalae</taxon>
        <taxon>asterids</taxon>
        <taxon>Ericales</taxon>
        <taxon>Ericaceae</taxon>
        <taxon>Ericoideae</taxon>
        <taxon>Rhodoreae</taxon>
        <taxon>Rhododendron</taxon>
    </lineage>
</organism>
<comment type="caution">
    <text evidence="1">The sequence shown here is derived from an EMBL/GenBank/DDBJ whole genome shotgun (WGS) entry which is preliminary data.</text>
</comment>
<sequence length="114" mass="13103">MSKKKKIRKHWKVRVRPPRGCFYLFKGATKLSFGGALWAGSLQIAEIGKYSQLSQLELTLHWFIITPKLIHEPGRPLNWLPIDFELDALIVSFGLWNLKVGIIEWTKSGPHPPQ</sequence>
<accession>A0ACC0M9N2</accession>
<proteinExistence type="predicted"/>
<gene>
    <name evidence="1" type="ORF">RHMOL_Rhmol09G0046400</name>
</gene>
<reference evidence="1" key="1">
    <citation type="submission" date="2022-02" db="EMBL/GenBank/DDBJ databases">
        <title>Plant Genome Project.</title>
        <authorList>
            <person name="Zhang R.-G."/>
        </authorList>
    </citation>
    <scope>NUCLEOTIDE SEQUENCE</scope>
    <source>
        <strain evidence="1">AT1</strain>
    </source>
</reference>
<dbReference type="Proteomes" id="UP001062846">
    <property type="component" value="Chromosome 9"/>
</dbReference>
<evidence type="ECO:0000313" key="1">
    <source>
        <dbReference type="EMBL" id="KAI8537716.1"/>
    </source>
</evidence>